<sequence>MIDSVRLRRVLGRYPTGVVVIAAMSDGEPHGFTVNSFTSVSLDPPIVGFCAAHTSTTWPRIRDAGAFTISVLGVGQADVCRSFSAKGSDRFAGVEWSAPDGGHPAIGGALAWLDCVMSVCHVVGDHELILASVVAMTTNEVDDDPLVFHGGRLGRMCAESLAAAPAGRGCHPGW</sequence>
<keyword evidence="4" id="KW-0503">Monooxygenase</keyword>
<keyword evidence="5" id="KW-1185">Reference proteome</keyword>
<dbReference type="GO" id="GO:0042602">
    <property type="term" value="F:riboflavin reductase (NADPH) activity"/>
    <property type="evidence" value="ECO:0007669"/>
    <property type="project" value="TreeGrafter"/>
</dbReference>
<dbReference type="InterPro" id="IPR050268">
    <property type="entry name" value="NADH-dep_flavin_reductase"/>
</dbReference>
<dbReference type="Proteomes" id="UP000645217">
    <property type="component" value="Unassembled WGS sequence"/>
</dbReference>
<evidence type="ECO:0000313" key="4">
    <source>
        <dbReference type="EMBL" id="GGL17866.1"/>
    </source>
</evidence>
<dbReference type="Gene3D" id="2.30.110.10">
    <property type="entry name" value="Electron Transport, Fmn-binding Protein, Chain A"/>
    <property type="match status" value="1"/>
</dbReference>
<keyword evidence="2" id="KW-0560">Oxidoreductase</keyword>
<organism evidence="4 5">
    <name type="scientific">Sphaerisporangium melleum</name>
    <dbReference type="NCBI Taxonomy" id="321316"/>
    <lineage>
        <taxon>Bacteria</taxon>
        <taxon>Bacillati</taxon>
        <taxon>Actinomycetota</taxon>
        <taxon>Actinomycetes</taxon>
        <taxon>Streptosporangiales</taxon>
        <taxon>Streptosporangiaceae</taxon>
        <taxon>Sphaerisporangium</taxon>
    </lineage>
</organism>
<comment type="similarity">
    <text evidence="1">Belongs to the non-flavoprotein flavin reductase family.</text>
</comment>
<gene>
    <name evidence="4" type="primary">mmyF</name>
    <name evidence="4" type="ORF">GCM10007964_69810</name>
</gene>
<comment type="caution">
    <text evidence="4">The sequence shown here is derived from an EMBL/GenBank/DDBJ whole genome shotgun (WGS) entry which is preliminary data.</text>
</comment>
<reference evidence="4" key="2">
    <citation type="submission" date="2020-09" db="EMBL/GenBank/DDBJ databases">
        <authorList>
            <person name="Sun Q."/>
            <person name="Ohkuma M."/>
        </authorList>
    </citation>
    <scope>NUCLEOTIDE SEQUENCE</scope>
    <source>
        <strain evidence="4">JCM 13064</strain>
    </source>
</reference>
<feature type="domain" description="Flavin reductase like" evidence="3">
    <location>
        <begin position="11"/>
        <end position="155"/>
    </location>
</feature>
<dbReference type="EMBL" id="BMNT01000058">
    <property type="protein sequence ID" value="GGL17866.1"/>
    <property type="molecule type" value="Genomic_DNA"/>
</dbReference>
<dbReference type="PANTHER" id="PTHR30466">
    <property type="entry name" value="FLAVIN REDUCTASE"/>
    <property type="match status" value="1"/>
</dbReference>
<reference evidence="4" key="1">
    <citation type="journal article" date="2014" name="Int. J. Syst. Evol. Microbiol.">
        <title>Complete genome sequence of Corynebacterium casei LMG S-19264T (=DSM 44701T), isolated from a smear-ripened cheese.</title>
        <authorList>
            <consortium name="US DOE Joint Genome Institute (JGI-PGF)"/>
            <person name="Walter F."/>
            <person name="Albersmeier A."/>
            <person name="Kalinowski J."/>
            <person name="Ruckert C."/>
        </authorList>
    </citation>
    <scope>NUCLEOTIDE SEQUENCE</scope>
    <source>
        <strain evidence="4">JCM 13064</strain>
    </source>
</reference>
<name>A0A917RPZ7_9ACTN</name>
<evidence type="ECO:0000256" key="1">
    <source>
        <dbReference type="ARBA" id="ARBA00008898"/>
    </source>
</evidence>
<dbReference type="SMART" id="SM00903">
    <property type="entry name" value="Flavin_Reduct"/>
    <property type="match status" value="1"/>
</dbReference>
<dbReference type="PANTHER" id="PTHR30466:SF11">
    <property type="entry name" value="FLAVIN-DEPENDENT MONOOXYGENASE, REDUCTASE SUBUNIT HSAB"/>
    <property type="match status" value="1"/>
</dbReference>
<accession>A0A917RPZ7</accession>
<evidence type="ECO:0000259" key="3">
    <source>
        <dbReference type="SMART" id="SM00903"/>
    </source>
</evidence>
<dbReference type="Pfam" id="PF01613">
    <property type="entry name" value="Flavin_Reduct"/>
    <property type="match status" value="1"/>
</dbReference>
<dbReference type="AlphaFoldDB" id="A0A917RPZ7"/>
<dbReference type="InterPro" id="IPR002563">
    <property type="entry name" value="Flavin_Rdtase-like_dom"/>
</dbReference>
<dbReference type="GO" id="GO:0004497">
    <property type="term" value="F:monooxygenase activity"/>
    <property type="evidence" value="ECO:0007669"/>
    <property type="project" value="UniProtKB-KW"/>
</dbReference>
<evidence type="ECO:0000313" key="5">
    <source>
        <dbReference type="Proteomes" id="UP000645217"/>
    </source>
</evidence>
<dbReference type="InterPro" id="IPR012349">
    <property type="entry name" value="Split_barrel_FMN-bd"/>
</dbReference>
<evidence type="ECO:0000256" key="2">
    <source>
        <dbReference type="ARBA" id="ARBA00023002"/>
    </source>
</evidence>
<dbReference type="GO" id="GO:0010181">
    <property type="term" value="F:FMN binding"/>
    <property type="evidence" value="ECO:0007669"/>
    <property type="project" value="InterPro"/>
</dbReference>
<dbReference type="SUPFAM" id="SSF50475">
    <property type="entry name" value="FMN-binding split barrel"/>
    <property type="match status" value="1"/>
</dbReference>
<protein>
    <submittedName>
        <fullName evidence="4">Monooxygenase</fullName>
    </submittedName>
</protein>
<proteinExistence type="inferred from homology"/>